<reference evidence="14" key="1">
    <citation type="submission" date="2022-01" db="EMBL/GenBank/DDBJ databases">
        <authorList>
            <person name="King R."/>
        </authorList>
    </citation>
    <scope>NUCLEOTIDE SEQUENCE</scope>
</reference>
<dbReference type="InterPro" id="IPR040986">
    <property type="entry name" value="QSOX_FAD-bd_dom"/>
</dbReference>
<dbReference type="Gene3D" id="3.40.30.10">
    <property type="entry name" value="Glutaredoxin"/>
    <property type="match status" value="2"/>
</dbReference>
<dbReference type="Pfam" id="PF04777">
    <property type="entry name" value="Evr1_Alr"/>
    <property type="match status" value="1"/>
</dbReference>
<dbReference type="GO" id="GO:0016971">
    <property type="term" value="F:flavin-dependent sulfhydryl oxidase activity"/>
    <property type="evidence" value="ECO:0007669"/>
    <property type="project" value="InterPro"/>
</dbReference>
<evidence type="ECO:0000256" key="11">
    <source>
        <dbReference type="SAM" id="SignalP"/>
    </source>
</evidence>
<evidence type="ECO:0000313" key="15">
    <source>
        <dbReference type="Proteomes" id="UP001152798"/>
    </source>
</evidence>
<feature type="transmembrane region" description="Helical" evidence="10">
    <location>
        <begin position="611"/>
        <end position="630"/>
    </location>
</feature>
<evidence type="ECO:0000259" key="13">
    <source>
        <dbReference type="PROSITE" id="PS51352"/>
    </source>
</evidence>
<proteinExistence type="inferred from homology"/>
<dbReference type="PANTHER" id="PTHR22897">
    <property type="entry name" value="QUIESCIN Q6-RELATED SULFHYDRYL OXIDASE"/>
    <property type="match status" value="1"/>
</dbReference>
<evidence type="ECO:0000256" key="2">
    <source>
        <dbReference type="ARBA" id="ARBA00006041"/>
    </source>
</evidence>
<evidence type="ECO:0000256" key="8">
    <source>
        <dbReference type="ARBA" id="ARBA00023180"/>
    </source>
</evidence>
<keyword evidence="10" id="KW-1133">Transmembrane helix</keyword>
<dbReference type="GO" id="GO:0003756">
    <property type="term" value="F:protein disulfide isomerase activity"/>
    <property type="evidence" value="ECO:0007669"/>
    <property type="project" value="TreeGrafter"/>
</dbReference>
<keyword evidence="6 10" id="KW-0560">Oxidoreductase</keyword>
<dbReference type="SUPFAM" id="SSF52833">
    <property type="entry name" value="Thioredoxin-like"/>
    <property type="match status" value="1"/>
</dbReference>
<dbReference type="Gene3D" id="1.20.120.1960">
    <property type="entry name" value="QSOX sulfhydryl oxidase domain"/>
    <property type="match status" value="1"/>
</dbReference>
<gene>
    <name evidence="14" type="ORF">NEZAVI_LOCUS959</name>
</gene>
<organism evidence="14 15">
    <name type="scientific">Nezara viridula</name>
    <name type="common">Southern green stink bug</name>
    <name type="synonym">Cimex viridulus</name>
    <dbReference type="NCBI Taxonomy" id="85310"/>
    <lineage>
        <taxon>Eukaryota</taxon>
        <taxon>Metazoa</taxon>
        <taxon>Ecdysozoa</taxon>
        <taxon>Arthropoda</taxon>
        <taxon>Hexapoda</taxon>
        <taxon>Insecta</taxon>
        <taxon>Pterygota</taxon>
        <taxon>Neoptera</taxon>
        <taxon>Paraneoptera</taxon>
        <taxon>Hemiptera</taxon>
        <taxon>Heteroptera</taxon>
        <taxon>Panheteroptera</taxon>
        <taxon>Pentatomomorpha</taxon>
        <taxon>Pentatomoidea</taxon>
        <taxon>Pentatomidae</taxon>
        <taxon>Pentatominae</taxon>
        <taxon>Nezara</taxon>
    </lineage>
</organism>
<comment type="similarity">
    <text evidence="2 10">Belongs to the quiescin-sulfhydryl oxidase (QSOX) family.</text>
</comment>
<dbReference type="InterPro" id="IPR013766">
    <property type="entry name" value="Thioredoxin_domain"/>
</dbReference>
<evidence type="ECO:0000259" key="12">
    <source>
        <dbReference type="PROSITE" id="PS51324"/>
    </source>
</evidence>
<dbReference type="InterPro" id="IPR036774">
    <property type="entry name" value="ERV/ALR_sulphydryl_oxid_sf"/>
</dbReference>
<dbReference type="InterPro" id="IPR039798">
    <property type="entry name" value="Sulfhydryl_oxidase"/>
</dbReference>
<dbReference type="Pfam" id="PF18108">
    <property type="entry name" value="QSOX_Trx1"/>
    <property type="match status" value="1"/>
</dbReference>
<dbReference type="PROSITE" id="PS51352">
    <property type="entry name" value="THIOREDOXIN_2"/>
    <property type="match status" value="1"/>
</dbReference>
<dbReference type="OrthoDB" id="59470at2759"/>
<dbReference type="Proteomes" id="UP001152798">
    <property type="component" value="Chromosome 1"/>
</dbReference>
<dbReference type="Gene3D" id="1.20.120.310">
    <property type="entry name" value="ERV/ALR sulfhydryl oxidase domain"/>
    <property type="match status" value="1"/>
</dbReference>
<dbReference type="InterPro" id="IPR041269">
    <property type="entry name" value="QSOX_Trx1"/>
</dbReference>
<dbReference type="Pfam" id="PF00085">
    <property type="entry name" value="Thioredoxin"/>
    <property type="match status" value="1"/>
</dbReference>
<dbReference type="PANTHER" id="PTHR22897:SF8">
    <property type="entry name" value="SULFHYDRYL OXIDASE"/>
    <property type="match status" value="1"/>
</dbReference>
<evidence type="ECO:0000256" key="5">
    <source>
        <dbReference type="ARBA" id="ARBA00022827"/>
    </source>
</evidence>
<evidence type="ECO:0000313" key="14">
    <source>
        <dbReference type="EMBL" id="CAH1389572.1"/>
    </source>
</evidence>
<feature type="domain" description="Thioredoxin" evidence="13">
    <location>
        <begin position="19"/>
        <end position="171"/>
    </location>
</feature>
<feature type="domain" description="ERV/ALR sulfhydryl oxidase" evidence="12">
    <location>
        <begin position="422"/>
        <end position="522"/>
    </location>
</feature>
<dbReference type="GO" id="GO:0000139">
    <property type="term" value="C:Golgi membrane"/>
    <property type="evidence" value="ECO:0007669"/>
    <property type="project" value="TreeGrafter"/>
</dbReference>
<dbReference type="InterPro" id="IPR017905">
    <property type="entry name" value="ERV/ALR_sulphydryl_oxidase"/>
</dbReference>
<keyword evidence="15" id="KW-1185">Reference proteome</keyword>
<evidence type="ECO:0000256" key="6">
    <source>
        <dbReference type="ARBA" id="ARBA00023002"/>
    </source>
</evidence>
<comment type="catalytic activity">
    <reaction evidence="9 10">
        <text>2 R'C(R)SH + O2 = R'C(R)S-S(R)CR' + H2O2</text>
        <dbReference type="Rhea" id="RHEA:17357"/>
        <dbReference type="ChEBI" id="CHEBI:15379"/>
        <dbReference type="ChEBI" id="CHEBI:16240"/>
        <dbReference type="ChEBI" id="CHEBI:16520"/>
        <dbReference type="ChEBI" id="CHEBI:17412"/>
        <dbReference type="EC" id="1.8.3.2"/>
    </reaction>
</comment>
<name>A0A9P0DZB2_NEZVI</name>
<dbReference type="GO" id="GO:0006457">
    <property type="term" value="P:protein folding"/>
    <property type="evidence" value="ECO:0007669"/>
    <property type="project" value="TreeGrafter"/>
</dbReference>
<keyword evidence="5 10" id="KW-0274">FAD</keyword>
<dbReference type="EC" id="1.8.3.2" evidence="10"/>
<keyword evidence="3 10" id="KW-0285">Flavoprotein</keyword>
<evidence type="ECO:0000256" key="4">
    <source>
        <dbReference type="ARBA" id="ARBA00022729"/>
    </source>
</evidence>
<keyword evidence="8" id="KW-0325">Glycoprotein</keyword>
<sequence>MIWLKSFYVLLTCFLLLLNVKGDISPDSKKIYHDITAGRGLYSHFEQVVSLNASTFKITIFNSSQSTSWLVEFYNSWCGHCHRFSPVWKQFALDISGWKDVISVAAVDCSNPMNTPLCREYEIMFYPLVKYFPPLPANDFLGTLVKSGDIEHLMKITLKTLRQEAADGTINQPALLPFKENALEKVWQYAPSSVQFSVIVAQQNDSVLGESLALDFLKIPSVKVLIVFDNNVELINRLGTLEFPFIYILDRHLAVVPIKPINQSRITVYSQIRDILMQKGVEIPEIVRKEVPPAGIVDVGEIMKLMEIEEQIKKKLNHNDLSDIVFQVDIENAVRNSLRVEIPSHKTISGESFDALKLYLEALIEFFPFGKKGIDYLHSIMFYIKDKSSVSGTEFGNIVVAKEITHSPYLSPRSNYIGCRGSNPKYRGYPCSLWTMFHTLTVQADYARTTESKKVLRAMLGYVKHFFGCTECSMHFQSMAVTFEGNVSSTADSILWLWKAHNSVNKRLSKDPTEDPIHPKVQFPPPNLCRACHYSNGTWNEKIVLAYLSSMYKNISFFMLDELPESTSEEPIVNNLLRHENVEEEKGFNYSSTESKTLQFNFNILDVSLCVILYMFSLAIIILVCIKFLFKKTYRKKAYAYDIFQKV</sequence>
<accession>A0A9P0DZB2</accession>
<keyword evidence="7" id="KW-1015">Disulfide bond</keyword>
<dbReference type="CDD" id="cd02992">
    <property type="entry name" value="PDI_a_QSOX"/>
    <property type="match status" value="1"/>
</dbReference>
<comment type="function">
    <text evidence="10">Catalyzes the oxidation of sulfhydryl groups in peptide and protein thiols to disulfides with the reduction of oxygen to hydrogen peroxide.</text>
</comment>
<evidence type="ECO:0000256" key="7">
    <source>
        <dbReference type="ARBA" id="ARBA00023157"/>
    </source>
</evidence>
<evidence type="ECO:0000256" key="1">
    <source>
        <dbReference type="ARBA" id="ARBA00001974"/>
    </source>
</evidence>
<dbReference type="GO" id="GO:0005615">
    <property type="term" value="C:extracellular space"/>
    <property type="evidence" value="ECO:0007669"/>
    <property type="project" value="TreeGrafter"/>
</dbReference>
<comment type="cofactor">
    <cofactor evidence="1 10">
        <name>FAD</name>
        <dbReference type="ChEBI" id="CHEBI:57692"/>
    </cofactor>
</comment>
<keyword evidence="10" id="KW-0812">Transmembrane</keyword>
<dbReference type="Pfam" id="PF18371">
    <property type="entry name" value="FAD_SOX"/>
    <property type="match status" value="1"/>
</dbReference>
<evidence type="ECO:0000256" key="10">
    <source>
        <dbReference type="RuleBase" id="RU371123"/>
    </source>
</evidence>
<protein>
    <recommendedName>
        <fullName evidence="10">Sulfhydryl oxidase</fullName>
        <ecNumber evidence="10">1.8.3.2</ecNumber>
    </recommendedName>
</protein>
<dbReference type="FunFam" id="1.20.120.310:FF:000001">
    <property type="entry name" value="Sulfhydryl oxidase"/>
    <property type="match status" value="1"/>
</dbReference>
<dbReference type="SUPFAM" id="SSF69000">
    <property type="entry name" value="FAD-dependent thiol oxidase"/>
    <property type="match status" value="1"/>
</dbReference>
<dbReference type="AlphaFoldDB" id="A0A9P0DZB2"/>
<dbReference type="EMBL" id="OV725077">
    <property type="protein sequence ID" value="CAH1389572.1"/>
    <property type="molecule type" value="Genomic_DNA"/>
</dbReference>
<keyword evidence="10" id="KW-0472">Membrane</keyword>
<dbReference type="PROSITE" id="PS00194">
    <property type="entry name" value="THIOREDOXIN_1"/>
    <property type="match status" value="1"/>
</dbReference>
<dbReference type="PROSITE" id="PS51324">
    <property type="entry name" value="ERV_ALR"/>
    <property type="match status" value="1"/>
</dbReference>
<feature type="signal peptide" evidence="11">
    <location>
        <begin position="1"/>
        <end position="22"/>
    </location>
</feature>
<dbReference type="InterPro" id="IPR036249">
    <property type="entry name" value="Thioredoxin-like_sf"/>
</dbReference>
<keyword evidence="4 11" id="KW-0732">Signal</keyword>
<feature type="chain" id="PRO_5040286225" description="Sulfhydryl oxidase" evidence="11">
    <location>
        <begin position="23"/>
        <end position="647"/>
    </location>
</feature>
<dbReference type="InterPro" id="IPR042568">
    <property type="entry name" value="QSOX_FAD-bd_sf"/>
</dbReference>
<evidence type="ECO:0000256" key="9">
    <source>
        <dbReference type="ARBA" id="ARBA00048864"/>
    </source>
</evidence>
<dbReference type="InterPro" id="IPR017937">
    <property type="entry name" value="Thioredoxin_CS"/>
</dbReference>
<evidence type="ECO:0000256" key="3">
    <source>
        <dbReference type="ARBA" id="ARBA00022630"/>
    </source>
</evidence>